<dbReference type="EMBL" id="JAYMGO010000011">
    <property type="protein sequence ID" value="KAL1265346.1"/>
    <property type="molecule type" value="Genomic_DNA"/>
</dbReference>
<dbReference type="Proteomes" id="UP001558613">
    <property type="component" value="Unassembled WGS sequence"/>
</dbReference>
<comment type="caution">
    <text evidence="1">The sequence shown here is derived from an EMBL/GenBank/DDBJ whole genome shotgun (WGS) entry which is preliminary data.</text>
</comment>
<protein>
    <submittedName>
        <fullName evidence="1">Uncharacterized protein</fullName>
    </submittedName>
</protein>
<evidence type="ECO:0000313" key="2">
    <source>
        <dbReference type="Proteomes" id="UP001558613"/>
    </source>
</evidence>
<reference evidence="1 2" key="1">
    <citation type="submission" date="2023-09" db="EMBL/GenBank/DDBJ databases">
        <authorList>
            <person name="Wang M."/>
        </authorList>
    </citation>
    <scope>NUCLEOTIDE SEQUENCE [LARGE SCALE GENOMIC DNA]</scope>
    <source>
        <strain evidence="1">GT-2023</strain>
        <tissue evidence="1">Liver</tissue>
    </source>
</reference>
<accession>A0ABR3ML41</accession>
<name>A0ABR3ML41_9TELE</name>
<gene>
    <name evidence="1" type="ORF">QQF64_003373</name>
</gene>
<sequence>MRLLWCERAAPPLARQSPQCVFRRVSPESWLKYHNNGVPMLFPRPSHTQCSIMSGLPVPPLAFTAHATLDRNDHRQSYEVRKFTHGTARERAVVRPRALRETPITEFGMPPDPFFGAGPLYISDKHNAK</sequence>
<keyword evidence="2" id="KW-1185">Reference proteome</keyword>
<organism evidence="1 2">
    <name type="scientific">Cirrhinus molitorella</name>
    <name type="common">mud carp</name>
    <dbReference type="NCBI Taxonomy" id="172907"/>
    <lineage>
        <taxon>Eukaryota</taxon>
        <taxon>Metazoa</taxon>
        <taxon>Chordata</taxon>
        <taxon>Craniata</taxon>
        <taxon>Vertebrata</taxon>
        <taxon>Euteleostomi</taxon>
        <taxon>Actinopterygii</taxon>
        <taxon>Neopterygii</taxon>
        <taxon>Teleostei</taxon>
        <taxon>Ostariophysi</taxon>
        <taxon>Cypriniformes</taxon>
        <taxon>Cyprinidae</taxon>
        <taxon>Labeoninae</taxon>
        <taxon>Labeonini</taxon>
        <taxon>Cirrhinus</taxon>
    </lineage>
</organism>
<evidence type="ECO:0000313" key="1">
    <source>
        <dbReference type="EMBL" id="KAL1265346.1"/>
    </source>
</evidence>
<proteinExistence type="predicted"/>